<dbReference type="EMBL" id="JAWJWF010000050">
    <property type="protein sequence ID" value="KAK6618057.1"/>
    <property type="molecule type" value="Genomic_DNA"/>
</dbReference>
<name>A0ABR1AGG6_POLSC</name>
<proteinExistence type="predicted"/>
<organism evidence="1 2">
    <name type="scientific">Polyplax serrata</name>
    <name type="common">Common mouse louse</name>
    <dbReference type="NCBI Taxonomy" id="468196"/>
    <lineage>
        <taxon>Eukaryota</taxon>
        <taxon>Metazoa</taxon>
        <taxon>Ecdysozoa</taxon>
        <taxon>Arthropoda</taxon>
        <taxon>Hexapoda</taxon>
        <taxon>Insecta</taxon>
        <taxon>Pterygota</taxon>
        <taxon>Neoptera</taxon>
        <taxon>Paraneoptera</taxon>
        <taxon>Psocodea</taxon>
        <taxon>Troctomorpha</taxon>
        <taxon>Phthiraptera</taxon>
        <taxon>Anoplura</taxon>
        <taxon>Polyplacidae</taxon>
        <taxon>Polyplax</taxon>
    </lineage>
</organism>
<comment type="caution">
    <text evidence="1">The sequence shown here is derived from an EMBL/GenBank/DDBJ whole genome shotgun (WGS) entry which is preliminary data.</text>
</comment>
<sequence length="99" mass="10994">MCGAMPPLRFNRIRLLRCTAPNIRTPHQRILQVDLQRIDEICGTNREEPLSQRKVWAPLQGSISPLGRSRSATALQCRRSATAALQSQAVGPINRAIHG</sequence>
<gene>
    <name evidence="1" type="ORF">RUM44_002499</name>
</gene>
<evidence type="ECO:0000313" key="1">
    <source>
        <dbReference type="EMBL" id="KAK6618057.1"/>
    </source>
</evidence>
<keyword evidence="2" id="KW-1185">Reference proteome</keyword>
<reference evidence="1 2" key="1">
    <citation type="submission" date="2023-09" db="EMBL/GenBank/DDBJ databases">
        <title>Genomes of two closely related lineages of the louse Polyplax serrata with different host specificities.</title>
        <authorList>
            <person name="Martinu J."/>
            <person name="Tarabai H."/>
            <person name="Stefka J."/>
            <person name="Hypsa V."/>
        </authorList>
    </citation>
    <scope>NUCLEOTIDE SEQUENCE [LARGE SCALE GENOMIC DNA]</scope>
    <source>
        <strain evidence="1">98ZLc_SE</strain>
    </source>
</reference>
<accession>A0ABR1AGG6</accession>
<evidence type="ECO:0000313" key="2">
    <source>
        <dbReference type="Proteomes" id="UP001359485"/>
    </source>
</evidence>
<protein>
    <submittedName>
        <fullName evidence="1">Uncharacterized protein</fullName>
    </submittedName>
</protein>
<dbReference type="Proteomes" id="UP001359485">
    <property type="component" value="Unassembled WGS sequence"/>
</dbReference>